<evidence type="ECO:0000313" key="6">
    <source>
        <dbReference type="Proteomes" id="UP001445335"/>
    </source>
</evidence>
<protein>
    <recommendedName>
        <fullName evidence="4">Nucleoporin Nup54 alpha-helical domain-containing protein</fullName>
    </recommendedName>
</protein>
<gene>
    <name evidence="5" type="ORF">WJX81_005879</name>
</gene>
<organism evidence="5 6">
    <name type="scientific">Elliptochloris bilobata</name>
    <dbReference type="NCBI Taxonomy" id="381761"/>
    <lineage>
        <taxon>Eukaryota</taxon>
        <taxon>Viridiplantae</taxon>
        <taxon>Chlorophyta</taxon>
        <taxon>core chlorophytes</taxon>
        <taxon>Trebouxiophyceae</taxon>
        <taxon>Trebouxiophyceae incertae sedis</taxon>
        <taxon>Elliptochloris clade</taxon>
        <taxon>Elliptochloris</taxon>
    </lineage>
</organism>
<dbReference type="PANTHER" id="PTHR13000:SF0">
    <property type="entry name" value="NUCLEOPORIN P54"/>
    <property type="match status" value="1"/>
</dbReference>
<keyword evidence="2" id="KW-0813">Transport</keyword>
<evidence type="ECO:0000256" key="3">
    <source>
        <dbReference type="ARBA" id="ARBA00023242"/>
    </source>
</evidence>
<evidence type="ECO:0000259" key="4">
    <source>
        <dbReference type="Pfam" id="PF13874"/>
    </source>
</evidence>
<dbReference type="InterPro" id="IPR025712">
    <property type="entry name" value="Nup54_alpha-helical_dom"/>
</dbReference>
<dbReference type="GO" id="GO:0017056">
    <property type="term" value="F:structural constituent of nuclear pore"/>
    <property type="evidence" value="ECO:0007669"/>
    <property type="project" value="TreeGrafter"/>
</dbReference>
<keyword evidence="6" id="KW-1185">Reference proteome</keyword>
<dbReference type="PANTHER" id="PTHR13000">
    <property type="entry name" value="NUCLEOPORIN P54"/>
    <property type="match status" value="1"/>
</dbReference>
<feature type="domain" description="Nucleoporin Nup54 alpha-helical" evidence="4">
    <location>
        <begin position="200"/>
        <end position="350"/>
    </location>
</feature>
<dbReference type="Proteomes" id="UP001445335">
    <property type="component" value="Unassembled WGS sequence"/>
</dbReference>
<dbReference type="GO" id="GO:0044613">
    <property type="term" value="C:nuclear pore central transport channel"/>
    <property type="evidence" value="ECO:0007669"/>
    <property type="project" value="TreeGrafter"/>
</dbReference>
<comment type="subcellular location">
    <subcellularLocation>
        <location evidence="1">Nucleus</location>
    </subcellularLocation>
</comment>
<keyword evidence="3" id="KW-0539">Nucleus</keyword>
<comment type="caution">
    <text evidence="5">The sequence shown here is derived from an EMBL/GenBank/DDBJ whole genome shotgun (WGS) entry which is preliminary data.</text>
</comment>
<dbReference type="GO" id="GO:0036228">
    <property type="term" value="P:protein localization to nuclear inner membrane"/>
    <property type="evidence" value="ECO:0007669"/>
    <property type="project" value="TreeGrafter"/>
</dbReference>
<dbReference type="InterPro" id="IPR024864">
    <property type="entry name" value="Nup54/Nup57/Nup44"/>
</dbReference>
<dbReference type="GO" id="GO:0006999">
    <property type="term" value="P:nuclear pore organization"/>
    <property type="evidence" value="ECO:0007669"/>
    <property type="project" value="TreeGrafter"/>
</dbReference>
<reference evidence="5 6" key="1">
    <citation type="journal article" date="2024" name="Nat. Commun.">
        <title>Phylogenomics reveals the evolutionary origins of lichenization in chlorophyte algae.</title>
        <authorList>
            <person name="Puginier C."/>
            <person name="Libourel C."/>
            <person name="Otte J."/>
            <person name="Skaloud P."/>
            <person name="Haon M."/>
            <person name="Grisel S."/>
            <person name="Petersen M."/>
            <person name="Berrin J.G."/>
            <person name="Delaux P.M."/>
            <person name="Dal Grande F."/>
            <person name="Keller J."/>
        </authorList>
    </citation>
    <scope>NUCLEOTIDE SEQUENCE [LARGE SCALE GENOMIC DNA]</scope>
    <source>
        <strain evidence="5 6">SAG 245.80</strain>
    </source>
</reference>
<evidence type="ECO:0000313" key="5">
    <source>
        <dbReference type="EMBL" id="KAK9841829.1"/>
    </source>
</evidence>
<dbReference type="Pfam" id="PF13874">
    <property type="entry name" value="Nup54"/>
    <property type="match status" value="1"/>
</dbReference>
<sequence>MASFSFGTPAASGAFGTPASSAAPAFGASSSGLFGGASAGAFSFGGSQQPGSAPSLFGAQPASAPSLFGAQPAASAPSLFGAQPAASTPSLFGAQPAASAPPLFGASSAPAFGAAGGFGGFGFGASAPAAASQPGLFGAPAQPQTQMAPATFASGLAAQPDLGAARDLEALREAYTPGAPRHRFQHLLLNVVDTPAARVKPPGVDELRWREALQRAGGPDNSQHLWPVPAVGFSDLLARRKAQDEAVREHNERLQVAASAVRQLARRQETCVKERLEAVRRRHLELCMALLRILRHVDLLEGRFAAACGCAQPGQRTAVAELARELAKLEATVAPHAPGGLEARVEALAAAARLRAGAPAASGAAEEAVRLDAASLAHLGAVLGGHAEALGRLQAVLRRDDRDLAVLAREKKRAAGGVQDMYF</sequence>
<dbReference type="AlphaFoldDB" id="A0AAW1S6E0"/>
<name>A0AAW1S6E0_9CHLO</name>
<dbReference type="GO" id="GO:0006607">
    <property type="term" value="P:NLS-bearing protein import into nucleus"/>
    <property type="evidence" value="ECO:0007669"/>
    <property type="project" value="TreeGrafter"/>
</dbReference>
<evidence type="ECO:0000256" key="1">
    <source>
        <dbReference type="ARBA" id="ARBA00004123"/>
    </source>
</evidence>
<dbReference type="Pfam" id="PF13634">
    <property type="entry name" value="Nucleoporin_FG"/>
    <property type="match status" value="1"/>
</dbReference>
<proteinExistence type="predicted"/>
<accession>A0AAW1S6E0</accession>
<dbReference type="InterPro" id="IPR025574">
    <property type="entry name" value="Nucleoporin_FG_rpt"/>
</dbReference>
<dbReference type="EMBL" id="JALJOU010000010">
    <property type="protein sequence ID" value="KAK9841829.1"/>
    <property type="molecule type" value="Genomic_DNA"/>
</dbReference>
<evidence type="ECO:0000256" key="2">
    <source>
        <dbReference type="ARBA" id="ARBA00022448"/>
    </source>
</evidence>